<dbReference type="GO" id="GO:0015035">
    <property type="term" value="F:protein-disulfide reductase activity"/>
    <property type="evidence" value="ECO:0007669"/>
    <property type="project" value="UniProtKB-UniRule"/>
</dbReference>
<evidence type="ECO:0000256" key="2">
    <source>
        <dbReference type="ARBA" id="ARBA00022448"/>
    </source>
</evidence>
<dbReference type="InterPro" id="IPR005746">
    <property type="entry name" value="Thioredoxin"/>
</dbReference>
<gene>
    <name evidence="9" type="primary">trxA</name>
    <name evidence="9" type="ORF">IAB93_04265</name>
</gene>
<evidence type="ECO:0000256" key="1">
    <source>
        <dbReference type="ARBA" id="ARBA00008987"/>
    </source>
</evidence>
<dbReference type="FunFam" id="3.40.30.10:FF:000229">
    <property type="entry name" value="Thioredoxin (TRX)"/>
    <property type="match status" value="1"/>
</dbReference>
<keyword evidence="5" id="KW-0676">Redox-active center</keyword>
<evidence type="ECO:0000313" key="9">
    <source>
        <dbReference type="EMBL" id="MBO8465197.1"/>
    </source>
</evidence>
<feature type="signal peptide" evidence="7">
    <location>
        <begin position="1"/>
        <end position="24"/>
    </location>
</feature>
<protein>
    <recommendedName>
        <fullName evidence="6">Thioredoxin</fullName>
    </recommendedName>
</protein>
<dbReference type="CDD" id="cd02947">
    <property type="entry name" value="TRX_family"/>
    <property type="match status" value="1"/>
</dbReference>
<dbReference type="InterPro" id="IPR013766">
    <property type="entry name" value="Thioredoxin_domain"/>
</dbReference>
<evidence type="ECO:0000256" key="6">
    <source>
        <dbReference type="NCBIfam" id="TIGR01068"/>
    </source>
</evidence>
<dbReference type="SUPFAM" id="SSF52833">
    <property type="entry name" value="Thioredoxin-like"/>
    <property type="match status" value="1"/>
</dbReference>
<dbReference type="PRINTS" id="PR00421">
    <property type="entry name" value="THIOREDOXIN"/>
</dbReference>
<keyword evidence="3" id="KW-0249">Electron transport</keyword>
<keyword evidence="2" id="KW-0813">Transport</keyword>
<accession>A0A9D9N9F4</accession>
<dbReference type="PANTHER" id="PTHR45663:SF11">
    <property type="entry name" value="GEO12009P1"/>
    <property type="match status" value="1"/>
</dbReference>
<evidence type="ECO:0000313" key="10">
    <source>
        <dbReference type="Proteomes" id="UP000823597"/>
    </source>
</evidence>
<comment type="similarity">
    <text evidence="1">Belongs to the thioredoxin family.</text>
</comment>
<dbReference type="AlphaFoldDB" id="A0A9D9N9F4"/>
<dbReference type="Pfam" id="PF00085">
    <property type="entry name" value="Thioredoxin"/>
    <property type="match status" value="1"/>
</dbReference>
<dbReference type="EMBL" id="JADIME010000044">
    <property type="protein sequence ID" value="MBO8465197.1"/>
    <property type="molecule type" value="Genomic_DNA"/>
</dbReference>
<feature type="chain" id="PRO_5038637077" description="Thioredoxin" evidence="7">
    <location>
        <begin position="25"/>
        <end position="154"/>
    </location>
</feature>
<dbReference type="NCBIfam" id="TIGR01068">
    <property type="entry name" value="thioredoxin"/>
    <property type="match status" value="1"/>
</dbReference>
<keyword evidence="7" id="KW-0732">Signal</keyword>
<sequence>MKNSFKILLTAGIIFLMSAFSACGQNVGAGKNDEKMNTIKIDKAQFLEKIYNYEKNPQTWKYEGDKPAIVDFFATWCGPCKALGPVLEELAEEYEGKIYIYKVDVDQEPELSGAFGIRSVPTLLFIPANGEPSMSPGAPSKAQLKQIIEGHLLK</sequence>
<dbReference type="Gene3D" id="3.40.30.10">
    <property type="entry name" value="Glutaredoxin"/>
    <property type="match status" value="1"/>
</dbReference>
<dbReference type="PROSITE" id="PS51352">
    <property type="entry name" value="THIOREDOXIN_2"/>
    <property type="match status" value="1"/>
</dbReference>
<feature type="domain" description="Thioredoxin" evidence="8">
    <location>
        <begin position="11"/>
        <end position="153"/>
    </location>
</feature>
<dbReference type="GO" id="GO:0005829">
    <property type="term" value="C:cytosol"/>
    <property type="evidence" value="ECO:0007669"/>
    <property type="project" value="TreeGrafter"/>
</dbReference>
<dbReference type="GO" id="GO:0045454">
    <property type="term" value="P:cell redox homeostasis"/>
    <property type="evidence" value="ECO:0007669"/>
    <property type="project" value="TreeGrafter"/>
</dbReference>
<dbReference type="PROSITE" id="PS00194">
    <property type="entry name" value="THIOREDOXIN_1"/>
    <property type="match status" value="1"/>
</dbReference>
<proteinExistence type="inferred from homology"/>
<dbReference type="Proteomes" id="UP000823597">
    <property type="component" value="Unassembled WGS sequence"/>
</dbReference>
<reference evidence="9" key="2">
    <citation type="journal article" date="2021" name="PeerJ">
        <title>Extensive microbial diversity within the chicken gut microbiome revealed by metagenomics and culture.</title>
        <authorList>
            <person name="Gilroy R."/>
            <person name="Ravi A."/>
            <person name="Getino M."/>
            <person name="Pursley I."/>
            <person name="Horton D.L."/>
            <person name="Alikhan N.F."/>
            <person name="Baker D."/>
            <person name="Gharbi K."/>
            <person name="Hall N."/>
            <person name="Watson M."/>
            <person name="Adriaenssens E.M."/>
            <person name="Foster-Nyarko E."/>
            <person name="Jarju S."/>
            <person name="Secka A."/>
            <person name="Antonio M."/>
            <person name="Oren A."/>
            <person name="Chaudhuri R.R."/>
            <person name="La Ragione R."/>
            <person name="Hildebrand F."/>
            <person name="Pallen M.J."/>
        </authorList>
    </citation>
    <scope>NUCLEOTIDE SEQUENCE</scope>
    <source>
        <strain evidence="9">10037</strain>
    </source>
</reference>
<dbReference type="PROSITE" id="PS51257">
    <property type="entry name" value="PROKAR_LIPOPROTEIN"/>
    <property type="match status" value="1"/>
</dbReference>
<evidence type="ECO:0000259" key="8">
    <source>
        <dbReference type="PROSITE" id="PS51352"/>
    </source>
</evidence>
<dbReference type="InterPro" id="IPR036249">
    <property type="entry name" value="Thioredoxin-like_sf"/>
</dbReference>
<evidence type="ECO:0000256" key="7">
    <source>
        <dbReference type="SAM" id="SignalP"/>
    </source>
</evidence>
<evidence type="ECO:0000256" key="4">
    <source>
        <dbReference type="ARBA" id="ARBA00023157"/>
    </source>
</evidence>
<dbReference type="InterPro" id="IPR017937">
    <property type="entry name" value="Thioredoxin_CS"/>
</dbReference>
<reference evidence="9" key="1">
    <citation type="submission" date="2020-10" db="EMBL/GenBank/DDBJ databases">
        <authorList>
            <person name="Gilroy R."/>
        </authorList>
    </citation>
    <scope>NUCLEOTIDE SEQUENCE</scope>
    <source>
        <strain evidence="9">10037</strain>
    </source>
</reference>
<evidence type="ECO:0000256" key="5">
    <source>
        <dbReference type="ARBA" id="ARBA00023284"/>
    </source>
</evidence>
<evidence type="ECO:0000256" key="3">
    <source>
        <dbReference type="ARBA" id="ARBA00022982"/>
    </source>
</evidence>
<comment type="caution">
    <text evidence="9">The sequence shown here is derived from an EMBL/GenBank/DDBJ whole genome shotgun (WGS) entry which is preliminary data.</text>
</comment>
<organism evidence="9 10">
    <name type="scientific">Candidatus Merdivivens pullistercoris</name>
    <dbReference type="NCBI Taxonomy" id="2840873"/>
    <lineage>
        <taxon>Bacteria</taxon>
        <taxon>Pseudomonadati</taxon>
        <taxon>Bacteroidota</taxon>
        <taxon>Bacteroidia</taxon>
        <taxon>Bacteroidales</taxon>
        <taxon>Muribaculaceae</taxon>
        <taxon>Muribaculaceae incertae sedis</taxon>
        <taxon>Candidatus Merdivivens</taxon>
    </lineage>
</organism>
<keyword evidence="4" id="KW-1015">Disulfide bond</keyword>
<dbReference type="PANTHER" id="PTHR45663">
    <property type="entry name" value="GEO12009P1"/>
    <property type="match status" value="1"/>
</dbReference>
<name>A0A9D9N9F4_9BACT</name>